<accession>A0AAV1W1B3</accession>
<protein>
    <submittedName>
        <fullName evidence="1">Uncharacterized protein</fullName>
    </submittedName>
</protein>
<gene>
    <name evidence="1" type="ORF">LLUT_LOCUS4095</name>
</gene>
<keyword evidence="2" id="KW-1185">Reference proteome</keyword>
<reference evidence="1 2" key="1">
    <citation type="submission" date="2024-03" db="EMBL/GenBank/DDBJ databases">
        <authorList>
            <person name="Martinez-Hernandez J."/>
        </authorList>
    </citation>
    <scope>NUCLEOTIDE SEQUENCE [LARGE SCALE GENOMIC DNA]</scope>
</reference>
<sequence length="54" mass="6578">MSYVNTIDFDYKEYVRQRFQQYWLKKSTLLDSSRIISQDGIVNILKVFLHILHI</sequence>
<comment type="caution">
    <text evidence="1">The sequence shown here is derived from an EMBL/GenBank/DDBJ whole genome shotgun (WGS) entry which is preliminary data.</text>
</comment>
<dbReference type="EMBL" id="CAXHTB010000003">
    <property type="protein sequence ID" value="CAL0303035.1"/>
    <property type="molecule type" value="Genomic_DNA"/>
</dbReference>
<evidence type="ECO:0000313" key="2">
    <source>
        <dbReference type="Proteomes" id="UP001497480"/>
    </source>
</evidence>
<dbReference type="AlphaFoldDB" id="A0AAV1W1B3"/>
<dbReference type="Proteomes" id="UP001497480">
    <property type="component" value="Unassembled WGS sequence"/>
</dbReference>
<name>A0AAV1W1B3_LUPLU</name>
<dbReference type="Gene3D" id="3.90.1200.10">
    <property type="match status" value="1"/>
</dbReference>
<proteinExistence type="predicted"/>
<evidence type="ECO:0000313" key="1">
    <source>
        <dbReference type="EMBL" id="CAL0303035.1"/>
    </source>
</evidence>
<organism evidence="1 2">
    <name type="scientific">Lupinus luteus</name>
    <name type="common">European yellow lupine</name>
    <dbReference type="NCBI Taxonomy" id="3873"/>
    <lineage>
        <taxon>Eukaryota</taxon>
        <taxon>Viridiplantae</taxon>
        <taxon>Streptophyta</taxon>
        <taxon>Embryophyta</taxon>
        <taxon>Tracheophyta</taxon>
        <taxon>Spermatophyta</taxon>
        <taxon>Magnoliopsida</taxon>
        <taxon>eudicotyledons</taxon>
        <taxon>Gunneridae</taxon>
        <taxon>Pentapetalae</taxon>
        <taxon>rosids</taxon>
        <taxon>fabids</taxon>
        <taxon>Fabales</taxon>
        <taxon>Fabaceae</taxon>
        <taxon>Papilionoideae</taxon>
        <taxon>50 kb inversion clade</taxon>
        <taxon>genistoids sensu lato</taxon>
        <taxon>core genistoids</taxon>
        <taxon>Genisteae</taxon>
        <taxon>Lupinus</taxon>
    </lineage>
</organism>